<evidence type="ECO:0000256" key="1">
    <source>
        <dbReference type="SAM" id="MobiDB-lite"/>
    </source>
</evidence>
<keyword evidence="3" id="KW-1185">Reference proteome</keyword>
<sequence length="272" mass="29027">MSSSAGRDRLRRSYSKLRENTIPLGFLLAPVPDRPYRFSSYSMYLRDTFAPIDAAPVPEAVEPVEAGEYAAPGGTPRTGMDGCPPVTCTQPDLLRKIPFCLTFSPNRLVVDSSTGPTPPSSASVAVRKLSEDVGSCLLPTGSSGSGKSMMSHSSLPINFTSSSSSTSSSSGALTLSFAEPPVCCGSDDGSDNGCSTGRSADGVDGLDADVDFRESHHHHHLATSAPVLRRPYERKQASRVEHGTDLSHLAYHHLLRPEHVGKFRLPDADRPC</sequence>
<accession>A0A182QAE9</accession>
<dbReference type="EnsemblMetazoa" id="AFAF006255-RA">
    <property type="protein sequence ID" value="AFAF006255-PA"/>
    <property type="gene ID" value="AFAF006255"/>
</dbReference>
<dbReference type="VEuPathDB" id="VectorBase:AFAF006255"/>
<protein>
    <submittedName>
        <fullName evidence="2">Uncharacterized protein</fullName>
    </submittedName>
</protein>
<evidence type="ECO:0000313" key="3">
    <source>
        <dbReference type="Proteomes" id="UP000075886"/>
    </source>
</evidence>
<evidence type="ECO:0000313" key="2">
    <source>
        <dbReference type="EnsemblMetazoa" id="AFAF006255-PA"/>
    </source>
</evidence>
<feature type="region of interest" description="Disordered" evidence="1">
    <location>
        <begin position="215"/>
        <end position="239"/>
    </location>
</feature>
<organism evidence="2 3">
    <name type="scientific">Anopheles farauti</name>
    <dbReference type="NCBI Taxonomy" id="69004"/>
    <lineage>
        <taxon>Eukaryota</taxon>
        <taxon>Metazoa</taxon>
        <taxon>Ecdysozoa</taxon>
        <taxon>Arthropoda</taxon>
        <taxon>Hexapoda</taxon>
        <taxon>Insecta</taxon>
        <taxon>Pterygota</taxon>
        <taxon>Neoptera</taxon>
        <taxon>Endopterygota</taxon>
        <taxon>Diptera</taxon>
        <taxon>Nematocera</taxon>
        <taxon>Culicoidea</taxon>
        <taxon>Culicidae</taxon>
        <taxon>Anophelinae</taxon>
        <taxon>Anopheles</taxon>
    </lineage>
</organism>
<feature type="compositionally biased region" description="Basic and acidic residues" evidence="1">
    <location>
        <begin position="230"/>
        <end position="239"/>
    </location>
</feature>
<reference evidence="3" key="1">
    <citation type="submission" date="2014-01" db="EMBL/GenBank/DDBJ databases">
        <title>The Genome Sequence of Anopheles farauti FAR1 (V2).</title>
        <authorList>
            <consortium name="The Broad Institute Genomics Platform"/>
            <person name="Neafsey D.E."/>
            <person name="Besansky N."/>
            <person name="Howell P."/>
            <person name="Walton C."/>
            <person name="Young S.K."/>
            <person name="Zeng Q."/>
            <person name="Gargeya S."/>
            <person name="Fitzgerald M."/>
            <person name="Haas B."/>
            <person name="Abouelleil A."/>
            <person name="Allen A.W."/>
            <person name="Alvarado L."/>
            <person name="Arachchi H.M."/>
            <person name="Berlin A.M."/>
            <person name="Chapman S.B."/>
            <person name="Gainer-Dewar J."/>
            <person name="Goldberg J."/>
            <person name="Griggs A."/>
            <person name="Gujja S."/>
            <person name="Hansen M."/>
            <person name="Howarth C."/>
            <person name="Imamovic A."/>
            <person name="Ireland A."/>
            <person name="Larimer J."/>
            <person name="McCowan C."/>
            <person name="Murphy C."/>
            <person name="Pearson M."/>
            <person name="Poon T.W."/>
            <person name="Priest M."/>
            <person name="Roberts A."/>
            <person name="Saif S."/>
            <person name="Shea T."/>
            <person name="Sisk P."/>
            <person name="Sykes S."/>
            <person name="Wortman J."/>
            <person name="Nusbaum C."/>
            <person name="Birren B."/>
        </authorList>
    </citation>
    <scope>NUCLEOTIDE SEQUENCE [LARGE SCALE GENOMIC DNA]</scope>
    <source>
        <strain evidence="3">FAR1</strain>
    </source>
</reference>
<proteinExistence type="predicted"/>
<reference evidence="2" key="2">
    <citation type="submission" date="2020-05" db="UniProtKB">
        <authorList>
            <consortium name="EnsemblMetazoa"/>
        </authorList>
    </citation>
    <scope>IDENTIFICATION</scope>
    <source>
        <strain evidence="2">FAR1</strain>
    </source>
</reference>
<dbReference type="AlphaFoldDB" id="A0A182QAE9"/>
<dbReference type="EMBL" id="AXCN02000888">
    <property type="status" value="NOT_ANNOTATED_CDS"/>
    <property type="molecule type" value="Genomic_DNA"/>
</dbReference>
<name>A0A182QAE9_9DIPT</name>
<dbReference type="Proteomes" id="UP000075886">
    <property type="component" value="Unassembled WGS sequence"/>
</dbReference>